<sequence>MPQIDNVNELLTQTQSLIGDALQAVEATFATELASKNPYLRDIYQHTSRFRGKRLRPILCLLTAKACGEIKREHEILAAVVEMIHTATLVHDDVLDNADIRRHVATVNVRWNNHTSVLYGDFLFTHSFHLAAETGSAEACRLIGRATNLVCEGELTQIRNRGNLNLTEAEYLNIIDGKTAELCAVACLLGAKFANADQETIKRLENFGRLLGQAFQIADDVLDLTGLESNVGKTLGTDLFQQKLTLPIIRLLGKSSEQSKSELTELLEAGTDEAAQKIVHLAKEEGVIEESFDFAKQLATQAQSELDILPDSPAKQVLLKLPIMSINRVV</sequence>
<keyword evidence="5" id="KW-0460">Magnesium</keyword>
<dbReference type="SFLD" id="SFLDS00005">
    <property type="entry name" value="Isoprenoid_Synthase_Type_I"/>
    <property type="match status" value="1"/>
</dbReference>
<dbReference type="EMBL" id="CP036267">
    <property type="protein sequence ID" value="QDT35140.1"/>
    <property type="molecule type" value="Genomic_DNA"/>
</dbReference>
<dbReference type="GO" id="GO:0046872">
    <property type="term" value="F:metal ion binding"/>
    <property type="evidence" value="ECO:0007669"/>
    <property type="project" value="UniProtKB-KW"/>
</dbReference>
<dbReference type="InterPro" id="IPR000092">
    <property type="entry name" value="Polyprenyl_synt"/>
</dbReference>
<name>A0A517QU21_9PLAN</name>
<comment type="cofactor">
    <cofactor evidence="1">
        <name>Mg(2+)</name>
        <dbReference type="ChEBI" id="CHEBI:18420"/>
    </cofactor>
</comment>
<reference evidence="7 8" key="1">
    <citation type="submission" date="2019-02" db="EMBL/GenBank/DDBJ databases">
        <title>Deep-cultivation of Planctomycetes and their phenomic and genomic characterization uncovers novel biology.</title>
        <authorList>
            <person name="Wiegand S."/>
            <person name="Jogler M."/>
            <person name="Boedeker C."/>
            <person name="Pinto D."/>
            <person name="Vollmers J."/>
            <person name="Rivas-Marin E."/>
            <person name="Kohn T."/>
            <person name="Peeters S.H."/>
            <person name="Heuer A."/>
            <person name="Rast P."/>
            <person name="Oberbeckmann S."/>
            <person name="Bunk B."/>
            <person name="Jeske O."/>
            <person name="Meyerdierks A."/>
            <person name="Storesund J.E."/>
            <person name="Kallscheuer N."/>
            <person name="Luecker S."/>
            <person name="Lage O.M."/>
            <person name="Pohl T."/>
            <person name="Merkel B.J."/>
            <person name="Hornburger P."/>
            <person name="Mueller R.-W."/>
            <person name="Bruemmer F."/>
            <person name="Labrenz M."/>
            <person name="Spormann A.M."/>
            <person name="Op den Camp H."/>
            <person name="Overmann J."/>
            <person name="Amann R."/>
            <person name="Jetten M.S.M."/>
            <person name="Mascher T."/>
            <person name="Medema M.H."/>
            <person name="Devos D.P."/>
            <person name="Kaster A.-K."/>
            <person name="Ovreas L."/>
            <person name="Rohde M."/>
            <person name="Galperin M.Y."/>
            <person name="Jogler C."/>
        </authorList>
    </citation>
    <scope>NUCLEOTIDE SEQUENCE [LARGE SCALE GENOMIC DNA]</scope>
    <source>
        <strain evidence="7 8">Mal48</strain>
    </source>
</reference>
<dbReference type="SUPFAM" id="SSF48576">
    <property type="entry name" value="Terpenoid synthases"/>
    <property type="match status" value="1"/>
</dbReference>
<dbReference type="GO" id="GO:0008299">
    <property type="term" value="P:isoprenoid biosynthetic process"/>
    <property type="evidence" value="ECO:0007669"/>
    <property type="project" value="InterPro"/>
</dbReference>
<dbReference type="PROSITE" id="PS00444">
    <property type="entry name" value="POLYPRENYL_SYNTHASE_2"/>
    <property type="match status" value="1"/>
</dbReference>
<evidence type="ECO:0000256" key="5">
    <source>
        <dbReference type="ARBA" id="ARBA00022842"/>
    </source>
</evidence>
<proteinExistence type="inferred from homology"/>
<dbReference type="KEGG" id="tpol:Mal48_44150"/>
<dbReference type="Pfam" id="PF00348">
    <property type="entry name" value="polyprenyl_synt"/>
    <property type="match status" value="1"/>
</dbReference>
<protein>
    <submittedName>
        <fullName evidence="7">Octaprenyl-diphosphate synthase</fullName>
        <ecNumber evidence="7">2.5.1.90</ecNumber>
    </submittedName>
</protein>
<gene>
    <name evidence="7" type="primary">ispB</name>
    <name evidence="7" type="ORF">Mal48_44150</name>
</gene>
<dbReference type="PANTHER" id="PTHR12001:SF69">
    <property type="entry name" value="ALL TRANS-POLYPRENYL-DIPHOSPHATE SYNTHASE PDSS1"/>
    <property type="match status" value="1"/>
</dbReference>
<dbReference type="InterPro" id="IPR008949">
    <property type="entry name" value="Isoprenoid_synthase_dom_sf"/>
</dbReference>
<evidence type="ECO:0000256" key="2">
    <source>
        <dbReference type="ARBA" id="ARBA00006706"/>
    </source>
</evidence>
<dbReference type="CDD" id="cd00685">
    <property type="entry name" value="Trans_IPPS_HT"/>
    <property type="match status" value="1"/>
</dbReference>
<dbReference type="Gene3D" id="1.10.600.10">
    <property type="entry name" value="Farnesyl Diphosphate Synthase"/>
    <property type="match status" value="1"/>
</dbReference>
<dbReference type="GO" id="GO:0106350">
    <property type="term" value="F:all-trans-octaprenyl-diphosphate synthase activity"/>
    <property type="evidence" value="ECO:0007669"/>
    <property type="project" value="UniProtKB-EC"/>
</dbReference>
<dbReference type="EC" id="2.5.1.90" evidence="7"/>
<dbReference type="PROSITE" id="PS00723">
    <property type="entry name" value="POLYPRENYL_SYNTHASE_1"/>
    <property type="match status" value="1"/>
</dbReference>
<accession>A0A517QU21</accession>
<keyword evidence="3 6" id="KW-0808">Transferase</keyword>
<evidence type="ECO:0000256" key="3">
    <source>
        <dbReference type="ARBA" id="ARBA00022679"/>
    </source>
</evidence>
<keyword evidence="8" id="KW-1185">Reference proteome</keyword>
<dbReference type="AlphaFoldDB" id="A0A517QU21"/>
<comment type="similarity">
    <text evidence="2 6">Belongs to the FPP/GGPP synthase family.</text>
</comment>
<organism evidence="7 8">
    <name type="scientific">Thalassoglobus polymorphus</name>
    <dbReference type="NCBI Taxonomy" id="2527994"/>
    <lineage>
        <taxon>Bacteria</taxon>
        <taxon>Pseudomonadati</taxon>
        <taxon>Planctomycetota</taxon>
        <taxon>Planctomycetia</taxon>
        <taxon>Planctomycetales</taxon>
        <taxon>Planctomycetaceae</taxon>
        <taxon>Thalassoglobus</taxon>
    </lineage>
</organism>
<dbReference type="Proteomes" id="UP000315724">
    <property type="component" value="Chromosome"/>
</dbReference>
<dbReference type="PANTHER" id="PTHR12001">
    <property type="entry name" value="GERANYLGERANYL PYROPHOSPHATE SYNTHASE"/>
    <property type="match status" value="1"/>
</dbReference>
<evidence type="ECO:0000256" key="1">
    <source>
        <dbReference type="ARBA" id="ARBA00001946"/>
    </source>
</evidence>
<evidence type="ECO:0000256" key="4">
    <source>
        <dbReference type="ARBA" id="ARBA00022723"/>
    </source>
</evidence>
<keyword evidence="4" id="KW-0479">Metal-binding</keyword>
<evidence type="ECO:0000313" key="8">
    <source>
        <dbReference type="Proteomes" id="UP000315724"/>
    </source>
</evidence>
<evidence type="ECO:0000313" key="7">
    <source>
        <dbReference type="EMBL" id="QDT35140.1"/>
    </source>
</evidence>
<evidence type="ECO:0000256" key="6">
    <source>
        <dbReference type="RuleBase" id="RU004466"/>
    </source>
</evidence>
<dbReference type="InterPro" id="IPR033749">
    <property type="entry name" value="Polyprenyl_synt_CS"/>
</dbReference>